<gene>
    <name evidence="1" type="ORF">CA13_11310</name>
</gene>
<reference evidence="1 2" key="1">
    <citation type="submission" date="2019-02" db="EMBL/GenBank/DDBJ databases">
        <title>Deep-cultivation of Planctomycetes and their phenomic and genomic characterization uncovers novel biology.</title>
        <authorList>
            <person name="Wiegand S."/>
            <person name="Jogler M."/>
            <person name="Boedeker C."/>
            <person name="Pinto D."/>
            <person name="Vollmers J."/>
            <person name="Rivas-Marin E."/>
            <person name="Kohn T."/>
            <person name="Peeters S.H."/>
            <person name="Heuer A."/>
            <person name="Rast P."/>
            <person name="Oberbeckmann S."/>
            <person name="Bunk B."/>
            <person name="Jeske O."/>
            <person name="Meyerdierks A."/>
            <person name="Storesund J.E."/>
            <person name="Kallscheuer N."/>
            <person name="Luecker S."/>
            <person name="Lage O.M."/>
            <person name="Pohl T."/>
            <person name="Merkel B.J."/>
            <person name="Hornburger P."/>
            <person name="Mueller R.-W."/>
            <person name="Bruemmer F."/>
            <person name="Labrenz M."/>
            <person name="Spormann A.M."/>
            <person name="Op Den Camp H."/>
            <person name="Overmann J."/>
            <person name="Amann R."/>
            <person name="Jetten M.S.M."/>
            <person name="Mascher T."/>
            <person name="Medema M.H."/>
            <person name="Devos D.P."/>
            <person name="Kaster A.-K."/>
            <person name="Ovreas L."/>
            <person name="Rohde M."/>
            <person name="Galperin M.Y."/>
            <person name="Jogler C."/>
        </authorList>
    </citation>
    <scope>NUCLEOTIDE SEQUENCE [LARGE SCALE GENOMIC DNA]</scope>
    <source>
        <strain evidence="1 2">CA13</strain>
    </source>
</reference>
<keyword evidence="2" id="KW-1185">Reference proteome</keyword>
<protein>
    <submittedName>
        <fullName evidence="1">Uncharacterized protein</fullName>
    </submittedName>
</protein>
<dbReference type="Proteomes" id="UP000315010">
    <property type="component" value="Unassembled WGS sequence"/>
</dbReference>
<name>A0A5C5YXH0_9BACT</name>
<dbReference type="AlphaFoldDB" id="A0A5C5YXH0"/>
<accession>A0A5C5YXH0</accession>
<comment type="caution">
    <text evidence="1">The sequence shown here is derived from an EMBL/GenBank/DDBJ whole genome shotgun (WGS) entry which is preliminary data.</text>
</comment>
<evidence type="ECO:0000313" key="2">
    <source>
        <dbReference type="Proteomes" id="UP000315010"/>
    </source>
</evidence>
<sequence>MTRFKTSQALLSGIFLFLGLLPALEAWPSEQPSAARFRVRLTGMLASMKTSNYQHKTDIDETTGRFKCDCSGLMGYALRREFPEHYLALRGDLAPWKSRPLAATFYETFDRAGEKGDGLWMKIRRMKDAVPGDLIAWRKPNLERGRSTGHVCMILSVKIEPDGRFRVRVLDSTDKSRVNDTRTDGRTGLGSGEMWFEADHEGRPIAYTPRETSGRINSNPILIGRLLSGEKSEAVTDLADRDLIGLDTDEAASLARNRGLKWRIIARDDSVVPIGLSRRNPKRLNAVIEEGKVIRVRRD</sequence>
<organism evidence="1 2">
    <name type="scientific">Novipirellula herctigrandis</name>
    <dbReference type="NCBI Taxonomy" id="2527986"/>
    <lineage>
        <taxon>Bacteria</taxon>
        <taxon>Pseudomonadati</taxon>
        <taxon>Planctomycetota</taxon>
        <taxon>Planctomycetia</taxon>
        <taxon>Pirellulales</taxon>
        <taxon>Pirellulaceae</taxon>
        <taxon>Novipirellula</taxon>
    </lineage>
</organism>
<dbReference type="EMBL" id="SJPJ01000001">
    <property type="protein sequence ID" value="TWT79724.1"/>
    <property type="molecule type" value="Genomic_DNA"/>
</dbReference>
<evidence type="ECO:0000313" key="1">
    <source>
        <dbReference type="EMBL" id="TWT79724.1"/>
    </source>
</evidence>
<proteinExistence type="predicted"/>
<dbReference type="Gene3D" id="3.90.1720.10">
    <property type="entry name" value="endopeptidase domain like (from Nostoc punctiforme)"/>
    <property type="match status" value="1"/>
</dbReference>